<sequence length="231" mass="24799">MTHIIVKRTIDRPADLDVQEPDQNSTRAILGNVLLGRTASVAENEPRDEPALLTLLLDFIRRRPISACNVLPGMEPESSPESSELNNDASSATMSSVDASSSSLLVAHYTQSQPVPSPMSPASNSQFIARAGAGVQPVDVCDALVNLKDTSSGRGGNDGTVIVEEESETLSPSTSKRNAMIHSVPTSTLVSVSTAPFAARQVPLDKYCQRSSFICGRSQSTSTIYRRWFSF</sequence>
<evidence type="ECO:0000313" key="2">
    <source>
        <dbReference type="EMBL" id="KAE9405939.1"/>
    </source>
</evidence>
<organism evidence="2 3">
    <name type="scientific">Gymnopus androsaceus JB14</name>
    <dbReference type="NCBI Taxonomy" id="1447944"/>
    <lineage>
        <taxon>Eukaryota</taxon>
        <taxon>Fungi</taxon>
        <taxon>Dikarya</taxon>
        <taxon>Basidiomycota</taxon>
        <taxon>Agaricomycotina</taxon>
        <taxon>Agaricomycetes</taxon>
        <taxon>Agaricomycetidae</taxon>
        <taxon>Agaricales</taxon>
        <taxon>Marasmiineae</taxon>
        <taxon>Omphalotaceae</taxon>
        <taxon>Gymnopus</taxon>
    </lineage>
</organism>
<dbReference type="EMBL" id="ML769405">
    <property type="protein sequence ID" value="KAE9405939.1"/>
    <property type="molecule type" value="Genomic_DNA"/>
</dbReference>
<dbReference type="Proteomes" id="UP000799118">
    <property type="component" value="Unassembled WGS sequence"/>
</dbReference>
<protein>
    <submittedName>
        <fullName evidence="2">Uncharacterized protein</fullName>
    </submittedName>
</protein>
<gene>
    <name evidence="2" type="ORF">BT96DRAFT_293052</name>
</gene>
<keyword evidence="3" id="KW-1185">Reference proteome</keyword>
<name>A0A6A4I5E6_9AGAR</name>
<feature type="compositionally biased region" description="Low complexity" evidence="1">
    <location>
        <begin position="75"/>
        <end position="96"/>
    </location>
</feature>
<evidence type="ECO:0000256" key="1">
    <source>
        <dbReference type="SAM" id="MobiDB-lite"/>
    </source>
</evidence>
<reference evidence="2" key="1">
    <citation type="journal article" date="2019" name="Environ. Microbiol.">
        <title>Fungal ecological strategies reflected in gene transcription - a case study of two litter decomposers.</title>
        <authorList>
            <person name="Barbi F."/>
            <person name="Kohler A."/>
            <person name="Barry K."/>
            <person name="Baskaran P."/>
            <person name="Daum C."/>
            <person name="Fauchery L."/>
            <person name="Ihrmark K."/>
            <person name="Kuo A."/>
            <person name="LaButti K."/>
            <person name="Lipzen A."/>
            <person name="Morin E."/>
            <person name="Grigoriev I.V."/>
            <person name="Henrissat B."/>
            <person name="Lindahl B."/>
            <person name="Martin F."/>
        </authorList>
    </citation>
    <scope>NUCLEOTIDE SEQUENCE</scope>
    <source>
        <strain evidence="2">JB14</strain>
    </source>
</reference>
<feature type="region of interest" description="Disordered" evidence="1">
    <location>
        <begin position="71"/>
        <end position="96"/>
    </location>
</feature>
<evidence type="ECO:0000313" key="3">
    <source>
        <dbReference type="Proteomes" id="UP000799118"/>
    </source>
</evidence>
<accession>A0A6A4I5E6</accession>
<dbReference type="AlphaFoldDB" id="A0A6A4I5E6"/>
<proteinExistence type="predicted"/>